<gene>
    <name evidence="6" type="ORF">CANCADRAFT_14927</name>
</gene>
<evidence type="ECO:0000313" key="6">
    <source>
        <dbReference type="EMBL" id="ODV90586.1"/>
    </source>
</evidence>
<evidence type="ECO:0000256" key="2">
    <source>
        <dbReference type="ARBA" id="ARBA00022803"/>
    </source>
</evidence>
<feature type="non-terminal residue" evidence="6">
    <location>
        <position position="1"/>
    </location>
</feature>
<dbReference type="GO" id="GO:0005654">
    <property type="term" value="C:nucleoplasm"/>
    <property type="evidence" value="ECO:0007669"/>
    <property type="project" value="TreeGrafter"/>
</dbReference>
<dbReference type="InterPro" id="IPR019544">
    <property type="entry name" value="Tetratricopeptide_SHNi-TPR_dom"/>
</dbReference>
<dbReference type="SUPFAM" id="SSF48452">
    <property type="entry name" value="TPR-like"/>
    <property type="match status" value="1"/>
</dbReference>
<dbReference type="GO" id="GO:0042393">
    <property type="term" value="F:histone binding"/>
    <property type="evidence" value="ECO:0007669"/>
    <property type="project" value="TreeGrafter"/>
</dbReference>
<dbReference type="InterPro" id="IPR011990">
    <property type="entry name" value="TPR-like_helical_dom_sf"/>
</dbReference>
<keyword evidence="1" id="KW-0677">Repeat</keyword>
<keyword evidence="3" id="KW-0175">Coiled coil</keyword>
<evidence type="ECO:0000256" key="4">
    <source>
        <dbReference type="SAM" id="MobiDB-lite"/>
    </source>
</evidence>
<dbReference type="GO" id="GO:0006335">
    <property type="term" value="P:DNA replication-dependent chromatin assembly"/>
    <property type="evidence" value="ECO:0007669"/>
    <property type="project" value="TreeGrafter"/>
</dbReference>
<feature type="coiled-coil region" evidence="3">
    <location>
        <begin position="246"/>
        <end position="273"/>
    </location>
</feature>
<keyword evidence="7" id="KW-1185">Reference proteome</keyword>
<dbReference type="AlphaFoldDB" id="A0A1E4TFR0"/>
<dbReference type="Gene3D" id="1.25.40.10">
    <property type="entry name" value="Tetratricopeptide repeat domain"/>
    <property type="match status" value="1"/>
</dbReference>
<evidence type="ECO:0000256" key="1">
    <source>
        <dbReference type="ARBA" id="ARBA00022737"/>
    </source>
</evidence>
<reference evidence="7" key="1">
    <citation type="submission" date="2016-02" db="EMBL/GenBank/DDBJ databases">
        <title>Comparative genomics of biotechnologically important yeasts.</title>
        <authorList>
            <consortium name="DOE Joint Genome Institute"/>
            <person name="Riley R."/>
            <person name="Haridas S."/>
            <person name="Wolfe K.H."/>
            <person name="Lopes M.R."/>
            <person name="Hittinger C.T."/>
            <person name="Goker M."/>
            <person name="Salamov A."/>
            <person name="Wisecaver J."/>
            <person name="Long T.M."/>
            <person name="Aerts A.L."/>
            <person name="Barry K."/>
            <person name="Choi C."/>
            <person name="Clum A."/>
            <person name="Coughlan A.Y."/>
            <person name="Deshpande S."/>
            <person name="Douglass A.P."/>
            <person name="Hanson S.J."/>
            <person name="Klenk H.-P."/>
            <person name="Labutti K."/>
            <person name="Lapidus A."/>
            <person name="Lindquist E."/>
            <person name="Lipzen A."/>
            <person name="Meier-Kolthoff J.P."/>
            <person name="Ohm R.A."/>
            <person name="Otillar R.P."/>
            <person name="Pangilinan J."/>
            <person name="Peng Y."/>
            <person name="Rokas A."/>
            <person name="Rosa C.A."/>
            <person name="Scheuner C."/>
            <person name="Sibirny A.A."/>
            <person name="Slot J.C."/>
            <person name="Stielow J.B."/>
            <person name="Sun H."/>
            <person name="Kurtzman C.P."/>
            <person name="Blackwell M."/>
            <person name="Jeffries T.W."/>
            <person name="Grigoriev I.V."/>
        </authorList>
    </citation>
    <scope>NUCLEOTIDE SEQUENCE [LARGE SCALE GENOMIC DNA]</scope>
    <source>
        <strain evidence="7">NRRL Y-17796</strain>
    </source>
</reference>
<dbReference type="PANTHER" id="PTHR15081">
    <property type="entry name" value="NUCLEAR AUTOANTIGENIC SPERM PROTEIN NASP -RELATED"/>
    <property type="match status" value="1"/>
</dbReference>
<dbReference type="Pfam" id="PF10516">
    <property type="entry name" value="SHNi-TPR"/>
    <property type="match status" value="1"/>
</dbReference>
<name>A0A1E4TFR0_9ASCO</name>
<evidence type="ECO:0000313" key="7">
    <source>
        <dbReference type="Proteomes" id="UP000095023"/>
    </source>
</evidence>
<evidence type="ECO:0000259" key="5">
    <source>
        <dbReference type="Pfam" id="PF10516"/>
    </source>
</evidence>
<keyword evidence="2" id="KW-0802">TPR repeat</keyword>
<dbReference type="OrthoDB" id="5587616at2759"/>
<dbReference type="EMBL" id="KV453842">
    <property type="protein sequence ID" value="ODV90586.1"/>
    <property type="molecule type" value="Genomic_DNA"/>
</dbReference>
<sequence length="333" mass="36177">ATDLARLVAEGDRLYSLKQYDEASDKYADACEVNMELNGVDDADLLLKYGKSLFAVAVNTSQVLGSVEPEIVAAADSEDDEEPDAQPVAGVFTFEGGPVEGDEPDEAAEVGPEEAPKVEIADEDTPEGDGAGTEPDAGVTDDFEEAWTILDLARTLLEKELSEKQGKLTAEEIAGSEEGKSILKKLADIYDLLGEISLESESFTQAVIDLKESLKLKQQIFAETSPEVSECHYKLSLALEYDIHNENSKEEAIEQLEKAIDGVKAQLKSGESADKELLSDLQLRLKELKEGKDIDSDKTLEEELQEEIKAKIAASLAGETAMNDLSGFVRKKK</sequence>
<feature type="domain" description="Tetratricopeptide SHNi-TPR" evidence="5">
    <location>
        <begin position="187"/>
        <end position="222"/>
    </location>
</feature>
<feature type="region of interest" description="Disordered" evidence="4">
    <location>
        <begin position="94"/>
        <end position="141"/>
    </location>
</feature>
<protein>
    <recommendedName>
        <fullName evidence="5">Tetratricopeptide SHNi-TPR domain-containing protein</fullName>
    </recommendedName>
</protein>
<dbReference type="Proteomes" id="UP000095023">
    <property type="component" value="Unassembled WGS sequence"/>
</dbReference>
<organism evidence="6 7">
    <name type="scientific">Tortispora caseinolytica NRRL Y-17796</name>
    <dbReference type="NCBI Taxonomy" id="767744"/>
    <lineage>
        <taxon>Eukaryota</taxon>
        <taxon>Fungi</taxon>
        <taxon>Dikarya</taxon>
        <taxon>Ascomycota</taxon>
        <taxon>Saccharomycotina</taxon>
        <taxon>Trigonopsidomycetes</taxon>
        <taxon>Trigonopsidales</taxon>
        <taxon>Trigonopsidaceae</taxon>
        <taxon>Tortispora</taxon>
    </lineage>
</organism>
<dbReference type="GO" id="GO:0034080">
    <property type="term" value="P:CENP-A containing chromatin assembly"/>
    <property type="evidence" value="ECO:0007669"/>
    <property type="project" value="TreeGrafter"/>
</dbReference>
<dbReference type="PANTHER" id="PTHR15081:SF1">
    <property type="entry name" value="NUCLEAR AUTOANTIGENIC SPERM PROTEIN"/>
    <property type="match status" value="1"/>
</dbReference>
<proteinExistence type="predicted"/>
<feature type="compositionally biased region" description="Acidic residues" evidence="4">
    <location>
        <begin position="100"/>
        <end position="112"/>
    </location>
</feature>
<dbReference type="InterPro" id="IPR051730">
    <property type="entry name" value="NASP-like"/>
</dbReference>
<accession>A0A1E4TFR0</accession>
<evidence type="ECO:0000256" key="3">
    <source>
        <dbReference type="SAM" id="Coils"/>
    </source>
</evidence>
<feature type="non-terminal residue" evidence="6">
    <location>
        <position position="333"/>
    </location>
</feature>